<evidence type="ECO:0000256" key="4">
    <source>
        <dbReference type="ARBA" id="ARBA00022525"/>
    </source>
</evidence>
<dbReference type="EMBL" id="JBHMCR010000018">
    <property type="protein sequence ID" value="MFB9523554.1"/>
    <property type="molecule type" value="Genomic_DNA"/>
</dbReference>
<keyword evidence="6 8" id="KW-0722">Serine protease inhibitor</keyword>
<protein>
    <submittedName>
        <fullName evidence="11">SSI family serine proteinase inhibitor</fullName>
    </submittedName>
</protein>
<comment type="subcellular location">
    <subcellularLocation>
        <location evidence="1">Secreted</location>
    </subcellularLocation>
</comment>
<feature type="signal peptide" evidence="9">
    <location>
        <begin position="1"/>
        <end position="23"/>
    </location>
</feature>
<organism evidence="11 12">
    <name type="scientific">Streptomyces cremeus</name>
    <dbReference type="NCBI Taxonomy" id="66881"/>
    <lineage>
        <taxon>Bacteria</taxon>
        <taxon>Bacillati</taxon>
        <taxon>Actinomycetota</taxon>
        <taxon>Actinomycetes</taxon>
        <taxon>Kitasatosporales</taxon>
        <taxon>Streptomycetaceae</taxon>
        <taxon>Streptomyces</taxon>
    </lineage>
</organism>
<keyword evidence="12" id="KW-1185">Reference proteome</keyword>
<feature type="chain" id="PRO_5045926032" evidence="9">
    <location>
        <begin position="24"/>
        <end position="131"/>
    </location>
</feature>
<evidence type="ECO:0000256" key="9">
    <source>
        <dbReference type="SAM" id="SignalP"/>
    </source>
</evidence>
<evidence type="ECO:0000256" key="2">
    <source>
        <dbReference type="ARBA" id="ARBA00010472"/>
    </source>
</evidence>
<evidence type="ECO:0000256" key="7">
    <source>
        <dbReference type="ARBA" id="ARBA00023157"/>
    </source>
</evidence>
<comment type="caution">
    <text evidence="11">The sequence shown here is derived from an EMBL/GenBank/DDBJ whole genome shotgun (WGS) entry which is preliminary data.</text>
</comment>
<name>A0ABV5PKA0_STRCM</name>
<sequence>MHPLRTTALAAAALLALAPTATAVAEAHPAPRHGLLLTVSGAGNTWIRGVGLHCSSPVGGGHPAARAACDDLTWARGDFDALPGDPHPCSKQYDPVTVTADGTWRGRTAHWKKTFPNACELDAATGPVFRF</sequence>
<evidence type="ECO:0000256" key="8">
    <source>
        <dbReference type="RuleBase" id="RU003471"/>
    </source>
</evidence>
<comment type="similarity">
    <text evidence="2 8">Belongs to the protease inhibitor I16 (SSI) family.</text>
</comment>
<dbReference type="Gene3D" id="3.30.350.10">
    <property type="entry name" value="Subtilisin inhibitor-like"/>
    <property type="match status" value="1"/>
</dbReference>
<comment type="subunit">
    <text evidence="3">Homodimer.</text>
</comment>
<reference evidence="11 12" key="1">
    <citation type="submission" date="2024-09" db="EMBL/GenBank/DDBJ databases">
        <authorList>
            <person name="Sun Q."/>
            <person name="Mori K."/>
        </authorList>
    </citation>
    <scope>NUCLEOTIDE SEQUENCE [LARGE SCALE GENOMIC DNA]</scope>
    <source>
        <strain evidence="11 12">JCM 4362</strain>
    </source>
</reference>
<evidence type="ECO:0000256" key="1">
    <source>
        <dbReference type="ARBA" id="ARBA00004613"/>
    </source>
</evidence>
<dbReference type="Proteomes" id="UP001589718">
    <property type="component" value="Unassembled WGS sequence"/>
</dbReference>
<dbReference type="InterPro" id="IPR000691">
    <property type="entry name" value="Prot_inh_I16_SSI"/>
</dbReference>
<evidence type="ECO:0000256" key="3">
    <source>
        <dbReference type="ARBA" id="ARBA00011738"/>
    </source>
</evidence>
<dbReference type="InterPro" id="IPR036819">
    <property type="entry name" value="Subtilisin_inhibitor-like_sf"/>
</dbReference>
<dbReference type="SUPFAM" id="SSF55399">
    <property type="entry name" value="Subtilisin inhibitor"/>
    <property type="match status" value="1"/>
</dbReference>
<gene>
    <name evidence="11" type="ORF">ACFFTU_26770</name>
</gene>
<accession>A0ABV5PKA0</accession>
<evidence type="ECO:0000256" key="5">
    <source>
        <dbReference type="ARBA" id="ARBA00022690"/>
    </source>
</evidence>
<keyword evidence="4" id="KW-0964">Secreted</keyword>
<dbReference type="PRINTS" id="PR00294">
    <property type="entry name" value="SSBTLNINHBTR"/>
</dbReference>
<feature type="domain" description="Subtilisin inhibitor" evidence="10">
    <location>
        <begin position="36"/>
        <end position="117"/>
    </location>
</feature>
<keyword evidence="7" id="KW-1015">Disulfide bond</keyword>
<proteinExistence type="inferred from homology"/>
<keyword evidence="9" id="KW-0732">Signal</keyword>
<evidence type="ECO:0000259" key="10">
    <source>
        <dbReference type="Pfam" id="PF00720"/>
    </source>
</evidence>
<keyword evidence="5 8" id="KW-0646">Protease inhibitor</keyword>
<evidence type="ECO:0000313" key="12">
    <source>
        <dbReference type="Proteomes" id="UP001589718"/>
    </source>
</evidence>
<evidence type="ECO:0000313" key="11">
    <source>
        <dbReference type="EMBL" id="MFB9523554.1"/>
    </source>
</evidence>
<dbReference type="InterPro" id="IPR023549">
    <property type="entry name" value="Subtilisin_inhibitor"/>
</dbReference>
<dbReference type="RefSeq" id="WP_345225372.1">
    <property type="nucleotide sequence ID" value="NZ_BAAAXE010000013.1"/>
</dbReference>
<dbReference type="Pfam" id="PF00720">
    <property type="entry name" value="SSI"/>
    <property type="match status" value="1"/>
</dbReference>
<evidence type="ECO:0000256" key="6">
    <source>
        <dbReference type="ARBA" id="ARBA00022900"/>
    </source>
</evidence>